<evidence type="ECO:0000313" key="1">
    <source>
        <dbReference type="EMBL" id="PRW61992.1"/>
    </source>
</evidence>
<sequence>MVMLRPGQTQRVYFDDQFLMVSAVKTVGKAYWVWVRAMPVGADGSITGAGAEIEVAVENTPEVEIVPGQRVELVEPYLRASEILTRRRDPVLRFHALGVRPVGQIAN</sequence>
<dbReference type="EMBL" id="PVSR01000046">
    <property type="protein sequence ID" value="PRW61992.1"/>
    <property type="molecule type" value="Genomic_DNA"/>
</dbReference>
<accession>A0A2T0GS96</accession>
<name>A0A2T0GS96_ACTMO</name>
<dbReference type="Proteomes" id="UP000239352">
    <property type="component" value="Unassembled WGS sequence"/>
</dbReference>
<protein>
    <submittedName>
        <fullName evidence="1">Uncharacterized protein</fullName>
    </submittedName>
</protein>
<dbReference type="InParanoid" id="A0A2T0GS96"/>
<evidence type="ECO:0000313" key="2">
    <source>
        <dbReference type="Proteomes" id="UP000239352"/>
    </source>
</evidence>
<reference evidence="1 2" key="1">
    <citation type="submission" date="2018-03" db="EMBL/GenBank/DDBJ databases">
        <title>Actinopolyspora mortivallis from Sahara, screening for active biomolecules.</title>
        <authorList>
            <person name="Selama O."/>
            <person name="Wellington E.M.H."/>
            <person name="Hacene H."/>
        </authorList>
    </citation>
    <scope>NUCLEOTIDE SEQUENCE [LARGE SCALE GENOMIC DNA]</scope>
    <source>
        <strain evidence="1 2">M5A</strain>
    </source>
</reference>
<comment type="caution">
    <text evidence="1">The sequence shown here is derived from an EMBL/GenBank/DDBJ whole genome shotgun (WGS) entry which is preliminary data.</text>
</comment>
<dbReference type="AlphaFoldDB" id="A0A2T0GS96"/>
<gene>
    <name evidence="1" type="ORF">CEP50_17775</name>
</gene>
<organism evidence="1 2">
    <name type="scientific">Actinopolyspora mortivallis</name>
    <dbReference type="NCBI Taxonomy" id="33906"/>
    <lineage>
        <taxon>Bacteria</taxon>
        <taxon>Bacillati</taxon>
        <taxon>Actinomycetota</taxon>
        <taxon>Actinomycetes</taxon>
        <taxon>Actinopolysporales</taxon>
        <taxon>Actinopolysporaceae</taxon>
        <taxon>Actinopolyspora</taxon>
    </lineage>
</organism>
<proteinExistence type="predicted"/>
<keyword evidence="2" id="KW-1185">Reference proteome</keyword>